<accession>A0A392TXD6</accession>
<keyword evidence="2" id="KW-1185">Reference proteome</keyword>
<protein>
    <submittedName>
        <fullName evidence="1">Uncharacterized protein</fullName>
    </submittedName>
</protein>
<dbReference type="AlphaFoldDB" id="A0A392TXD6"/>
<name>A0A392TXD6_9FABA</name>
<organism evidence="1 2">
    <name type="scientific">Trifolium medium</name>
    <dbReference type="NCBI Taxonomy" id="97028"/>
    <lineage>
        <taxon>Eukaryota</taxon>
        <taxon>Viridiplantae</taxon>
        <taxon>Streptophyta</taxon>
        <taxon>Embryophyta</taxon>
        <taxon>Tracheophyta</taxon>
        <taxon>Spermatophyta</taxon>
        <taxon>Magnoliopsida</taxon>
        <taxon>eudicotyledons</taxon>
        <taxon>Gunneridae</taxon>
        <taxon>Pentapetalae</taxon>
        <taxon>rosids</taxon>
        <taxon>fabids</taxon>
        <taxon>Fabales</taxon>
        <taxon>Fabaceae</taxon>
        <taxon>Papilionoideae</taxon>
        <taxon>50 kb inversion clade</taxon>
        <taxon>NPAAA clade</taxon>
        <taxon>Hologalegina</taxon>
        <taxon>IRL clade</taxon>
        <taxon>Trifolieae</taxon>
        <taxon>Trifolium</taxon>
    </lineage>
</organism>
<dbReference type="EMBL" id="LXQA010670294">
    <property type="protein sequence ID" value="MCI65137.1"/>
    <property type="molecule type" value="Genomic_DNA"/>
</dbReference>
<feature type="non-terminal residue" evidence="1">
    <location>
        <position position="1"/>
    </location>
</feature>
<evidence type="ECO:0000313" key="2">
    <source>
        <dbReference type="Proteomes" id="UP000265520"/>
    </source>
</evidence>
<reference evidence="1 2" key="1">
    <citation type="journal article" date="2018" name="Front. Plant Sci.">
        <title>Red Clover (Trifolium pratense) and Zigzag Clover (T. medium) - A Picture of Genomic Similarities and Differences.</title>
        <authorList>
            <person name="Dluhosova J."/>
            <person name="Istvanek J."/>
            <person name="Nedelnik J."/>
            <person name="Repkova J."/>
        </authorList>
    </citation>
    <scope>NUCLEOTIDE SEQUENCE [LARGE SCALE GENOMIC DNA]</scope>
    <source>
        <strain evidence="2">cv. 10/8</strain>
        <tissue evidence="1">Leaf</tissue>
    </source>
</reference>
<evidence type="ECO:0000313" key="1">
    <source>
        <dbReference type="EMBL" id="MCI65137.1"/>
    </source>
</evidence>
<proteinExistence type="predicted"/>
<sequence>REEMEKSMLELSWAGLREEGCVGELGAEGCEIWRFGVGSGVRGEVRVGGMAGGLF</sequence>
<comment type="caution">
    <text evidence="1">The sequence shown here is derived from an EMBL/GenBank/DDBJ whole genome shotgun (WGS) entry which is preliminary data.</text>
</comment>
<dbReference type="Proteomes" id="UP000265520">
    <property type="component" value="Unassembled WGS sequence"/>
</dbReference>